<organism evidence="1 2">
    <name type="scientific">Rhynocoris fuscipes</name>
    <dbReference type="NCBI Taxonomy" id="488301"/>
    <lineage>
        <taxon>Eukaryota</taxon>
        <taxon>Metazoa</taxon>
        <taxon>Ecdysozoa</taxon>
        <taxon>Arthropoda</taxon>
        <taxon>Hexapoda</taxon>
        <taxon>Insecta</taxon>
        <taxon>Pterygota</taxon>
        <taxon>Neoptera</taxon>
        <taxon>Paraneoptera</taxon>
        <taxon>Hemiptera</taxon>
        <taxon>Heteroptera</taxon>
        <taxon>Panheteroptera</taxon>
        <taxon>Cimicomorpha</taxon>
        <taxon>Reduviidae</taxon>
        <taxon>Harpactorinae</taxon>
        <taxon>Harpactorini</taxon>
        <taxon>Rhynocoris</taxon>
    </lineage>
</organism>
<gene>
    <name evidence="1" type="ORF">O3M35_005675</name>
</gene>
<evidence type="ECO:0000313" key="1">
    <source>
        <dbReference type="EMBL" id="KAK9511025.1"/>
    </source>
</evidence>
<accession>A0AAW1DLQ9</accession>
<protein>
    <submittedName>
        <fullName evidence="1">Uncharacterized protein</fullName>
    </submittedName>
</protein>
<dbReference type="AlphaFoldDB" id="A0AAW1DLQ9"/>
<dbReference type="Proteomes" id="UP001461498">
    <property type="component" value="Unassembled WGS sequence"/>
</dbReference>
<name>A0AAW1DLQ9_9HEMI</name>
<evidence type="ECO:0000313" key="2">
    <source>
        <dbReference type="Proteomes" id="UP001461498"/>
    </source>
</evidence>
<sequence length="66" mass="7443">MCFESAKMAGTCREIAGEEIPQKIVVQERATCEMSERIGGDSPRPRRGKIRGDILLKQFFVILSEE</sequence>
<reference evidence="1 2" key="1">
    <citation type="submission" date="2022-12" db="EMBL/GenBank/DDBJ databases">
        <title>Chromosome-level genome assembly of true bugs.</title>
        <authorList>
            <person name="Ma L."/>
            <person name="Li H."/>
        </authorList>
    </citation>
    <scope>NUCLEOTIDE SEQUENCE [LARGE SCALE GENOMIC DNA]</scope>
    <source>
        <strain evidence="1">Lab_2022b</strain>
    </source>
</reference>
<dbReference type="EMBL" id="JAPXFL010000002">
    <property type="protein sequence ID" value="KAK9511025.1"/>
    <property type="molecule type" value="Genomic_DNA"/>
</dbReference>
<keyword evidence="2" id="KW-1185">Reference proteome</keyword>
<proteinExistence type="predicted"/>
<comment type="caution">
    <text evidence="1">The sequence shown here is derived from an EMBL/GenBank/DDBJ whole genome shotgun (WGS) entry which is preliminary data.</text>
</comment>